<comment type="caution">
    <text evidence="1">The sequence shown here is derived from an EMBL/GenBank/DDBJ whole genome shotgun (WGS) entry which is preliminary data.</text>
</comment>
<proteinExistence type="predicted"/>
<dbReference type="EMBL" id="BAAFGK010000004">
    <property type="protein sequence ID" value="GAB0057651.1"/>
    <property type="molecule type" value="Genomic_DNA"/>
</dbReference>
<sequence>MSRVRHWTEYERLARESFETVHAEVRQGILRIPYSHLFLEARGVRGKT</sequence>
<dbReference type="Proteomes" id="UP001628193">
    <property type="component" value="Unassembled WGS sequence"/>
</dbReference>
<gene>
    <name evidence="1" type="ORF">SIID45300_01983</name>
</gene>
<accession>A0ABQ0C9T9</accession>
<organism evidence="1 2">
    <name type="scientific">Candidatus Magnetaquiglobus chichijimensis</name>
    <dbReference type="NCBI Taxonomy" id="3141448"/>
    <lineage>
        <taxon>Bacteria</taxon>
        <taxon>Pseudomonadati</taxon>
        <taxon>Pseudomonadota</taxon>
        <taxon>Magnetococcia</taxon>
        <taxon>Magnetococcales</taxon>
        <taxon>Candidatus Magnetaquicoccaceae</taxon>
        <taxon>Candidatus Magnetaquiglobus</taxon>
    </lineage>
</organism>
<dbReference type="RefSeq" id="WP_420905343.1">
    <property type="nucleotide sequence ID" value="NZ_BAAFGK010000004.1"/>
</dbReference>
<reference evidence="1 2" key="1">
    <citation type="submission" date="2024-05" db="EMBL/GenBank/DDBJ databases">
        <authorList>
            <consortium name="Candidatus Magnetaquicoccaceae bacterium FCR-1 genome sequencing consortium"/>
            <person name="Shimoshige H."/>
            <person name="Shimamura S."/>
            <person name="Taoka A."/>
            <person name="Kobayashi H."/>
            <person name="Maekawa T."/>
        </authorList>
    </citation>
    <scope>NUCLEOTIDE SEQUENCE [LARGE SCALE GENOMIC DNA]</scope>
    <source>
        <strain evidence="1 2">FCR-1</strain>
    </source>
</reference>
<keyword evidence="2" id="KW-1185">Reference proteome</keyword>
<protein>
    <submittedName>
        <fullName evidence="1">Uncharacterized protein</fullName>
    </submittedName>
</protein>
<evidence type="ECO:0000313" key="2">
    <source>
        <dbReference type="Proteomes" id="UP001628193"/>
    </source>
</evidence>
<name>A0ABQ0C9T9_9PROT</name>
<reference evidence="1 2" key="2">
    <citation type="submission" date="2024-09" db="EMBL/GenBank/DDBJ databases">
        <title>Draft genome sequence of Candidatus Magnetaquicoccaceae bacterium FCR-1.</title>
        <authorList>
            <person name="Shimoshige H."/>
            <person name="Shimamura S."/>
            <person name="Taoka A."/>
            <person name="Kobayashi H."/>
            <person name="Maekawa T."/>
        </authorList>
    </citation>
    <scope>NUCLEOTIDE SEQUENCE [LARGE SCALE GENOMIC DNA]</scope>
    <source>
        <strain evidence="1 2">FCR-1</strain>
    </source>
</reference>
<evidence type="ECO:0000313" key="1">
    <source>
        <dbReference type="EMBL" id="GAB0057651.1"/>
    </source>
</evidence>